<evidence type="ECO:0000256" key="4">
    <source>
        <dbReference type="ARBA" id="ARBA00009503"/>
    </source>
</evidence>
<dbReference type="InterPro" id="IPR011005">
    <property type="entry name" value="Dihydropteroate_synth-like_sf"/>
</dbReference>
<dbReference type="GO" id="GO:0046656">
    <property type="term" value="P:folic acid biosynthetic process"/>
    <property type="evidence" value="ECO:0007669"/>
    <property type="project" value="UniProtKB-KW"/>
</dbReference>
<dbReference type="EMBL" id="QGLF01000002">
    <property type="protein sequence ID" value="PWR22255.1"/>
    <property type="molecule type" value="Genomic_DNA"/>
</dbReference>
<dbReference type="NCBIfam" id="TIGR01496">
    <property type="entry name" value="DHPS"/>
    <property type="match status" value="1"/>
</dbReference>
<evidence type="ECO:0000256" key="12">
    <source>
        <dbReference type="RuleBase" id="RU361205"/>
    </source>
</evidence>
<dbReference type="GO" id="GO:0004156">
    <property type="term" value="F:dihydropteroate synthase activity"/>
    <property type="evidence" value="ECO:0007669"/>
    <property type="project" value="UniProtKB-EC"/>
</dbReference>
<comment type="caution">
    <text evidence="14">The sequence shown here is derived from an EMBL/GenBank/DDBJ whole genome shotgun (WGS) entry which is preliminary data.</text>
</comment>
<evidence type="ECO:0000313" key="14">
    <source>
        <dbReference type="EMBL" id="PWR22255.1"/>
    </source>
</evidence>
<dbReference type="UniPathway" id="UPA00077">
    <property type="reaction ID" value="UER00156"/>
</dbReference>
<proteinExistence type="inferred from homology"/>
<gene>
    <name evidence="14" type="primary">folP</name>
    <name evidence="14" type="ORF">DKG75_09860</name>
</gene>
<dbReference type="PROSITE" id="PS00792">
    <property type="entry name" value="DHPS_1"/>
    <property type="match status" value="1"/>
</dbReference>
<evidence type="ECO:0000256" key="7">
    <source>
        <dbReference type="ARBA" id="ARBA00022679"/>
    </source>
</evidence>
<feature type="domain" description="Pterin-binding" evidence="13">
    <location>
        <begin position="64"/>
        <end position="316"/>
    </location>
</feature>
<dbReference type="CDD" id="cd00739">
    <property type="entry name" value="DHPS"/>
    <property type="match status" value="1"/>
</dbReference>
<sequence length="329" mass="33646">MTECFIAPAGLMRGAEARRQRDAGLALPLGAALAHGGHLEIGPAGGRRLLPLAAAPAYPDPGRPRVMGIVNATPDSFSDGGRFLGRAGIEHAERLVAAGAEILDIGGESTRPGAAPVSAAEEIDRVCPVIEGAKALGVAISVDTRNMAVMRAALAAGADIVNDVSALGHDPAAAGFLATVACPVVLMHARGTPATMQQAPHYDDLLFEVLSELAGAVERAVAAGIARERLIVDPGIGFAKGLAHNLALIDDLHALHALRLPVLLGVSRKSFIGRVAGEVAADRRLPGSLAAALAGLDRGASILRVHDVAETVQAVKLWSALAISDDSRA</sequence>
<evidence type="ECO:0000256" key="8">
    <source>
        <dbReference type="ARBA" id="ARBA00022723"/>
    </source>
</evidence>
<evidence type="ECO:0000256" key="9">
    <source>
        <dbReference type="ARBA" id="ARBA00022842"/>
    </source>
</evidence>
<name>A0A317EAP5_9PROT</name>
<dbReference type="InterPro" id="IPR000489">
    <property type="entry name" value="Pterin-binding_dom"/>
</dbReference>
<comment type="catalytic activity">
    <reaction evidence="1">
        <text>(7,8-dihydropterin-6-yl)methyl diphosphate + 4-aminobenzoate = 7,8-dihydropteroate + diphosphate</text>
        <dbReference type="Rhea" id="RHEA:19949"/>
        <dbReference type="ChEBI" id="CHEBI:17836"/>
        <dbReference type="ChEBI" id="CHEBI:17839"/>
        <dbReference type="ChEBI" id="CHEBI:33019"/>
        <dbReference type="ChEBI" id="CHEBI:72950"/>
        <dbReference type="EC" id="2.5.1.15"/>
    </reaction>
</comment>
<dbReference type="PROSITE" id="PS00793">
    <property type="entry name" value="DHPS_2"/>
    <property type="match status" value="1"/>
</dbReference>
<comment type="pathway">
    <text evidence="3 12">Cofactor biosynthesis; tetrahydrofolate biosynthesis; 7,8-dihydrofolate from 2-amino-4-hydroxy-6-hydroxymethyl-7,8-dihydropteridine diphosphate and 4-aminobenzoate: step 1/2.</text>
</comment>
<evidence type="ECO:0000256" key="6">
    <source>
        <dbReference type="ARBA" id="ARBA00016919"/>
    </source>
</evidence>
<dbReference type="InterPro" id="IPR045031">
    <property type="entry name" value="DHP_synth-like"/>
</dbReference>
<dbReference type="EC" id="2.5.1.15" evidence="5 12"/>
<dbReference type="SUPFAM" id="SSF51717">
    <property type="entry name" value="Dihydropteroate synthetase-like"/>
    <property type="match status" value="1"/>
</dbReference>
<evidence type="ECO:0000256" key="10">
    <source>
        <dbReference type="ARBA" id="ARBA00022909"/>
    </source>
</evidence>
<dbReference type="GO" id="GO:0046872">
    <property type="term" value="F:metal ion binding"/>
    <property type="evidence" value="ECO:0007669"/>
    <property type="project" value="UniProtKB-KW"/>
</dbReference>
<evidence type="ECO:0000256" key="11">
    <source>
        <dbReference type="ARBA" id="ARBA00030193"/>
    </source>
</evidence>
<keyword evidence="15" id="KW-1185">Reference proteome</keyword>
<dbReference type="Proteomes" id="UP000246077">
    <property type="component" value="Unassembled WGS sequence"/>
</dbReference>
<comment type="cofactor">
    <cofactor evidence="2 12">
        <name>Mg(2+)</name>
        <dbReference type="ChEBI" id="CHEBI:18420"/>
    </cofactor>
</comment>
<dbReference type="GO" id="GO:0005829">
    <property type="term" value="C:cytosol"/>
    <property type="evidence" value="ECO:0007669"/>
    <property type="project" value="TreeGrafter"/>
</dbReference>
<evidence type="ECO:0000256" key="2">
    <source>
        <dbReference type="ARBA" id="ARBA00001946"/>
    </source>
</evidence>
<evidence type="ECO:0000256" key="5">
    <source>
        <dbReference type="ARBA" id="ARBA00012458"/>
    </source>
</evidence>
<keyword evidence="9 12" id="KW-0460">Magnesium</keyword>
<comment type="similarity">
    <text evidence="4 12">Belongs to the DHPS family.</text>
</comment>
<dbReference type="Gene3D" id="3.20.20.20">
    <property type="entry name" value="Dihydropteroate synthase-like"/>
    <property type="match status" value="1"/>
</dbReference>
<organism evidence="14 15">
    <name type="scientific">Zavarzinia compransoris</name>
    <dbReference type="NCBI Taxonomy" id="1264899"/>
    <lineage>
        <taxon>Bacteria</taxon>
        <taxon>Pseudomonadati</taxon>
        <taxon>Pseudomonadota</taxon>
        <taxon>Alphaproteobacteria</taxon>
        <taxon>Rhodospirillales</taxon>
        <taxon>Zavarziniaceae</taxon>
        <taxon>Zavarzinia</taxon>
    </lineage>
</organism>
<evidence type="ECO:0000256" key="3">
    <source>
        <dbReference type="ARBA" id="ARBA00004763"/>
    </source>
</evidence>
<dbReference type="RefSeq" id="WP_109920900.1">
    <property type="nucleotide sequence ID" value="NZ_QGLF01000002.1"/>
</dbReference>
<comment type="function">
    <text evidence="12">Catalyzes the condensation of para-aminobenzoate (pABA) with 6-hydroxymethyl-7,8-dihydropterin diphosphate (DHPt-PP) to form 7,8-dihydropteroate (H2Pte), the immediate precursor of folate derivatives.</text>
</comment>
<dbReference type="PANTHER" id="PTHR20941">
    <property type="entry name" value="FOLATE SYNTHESIS PROTEINS"/>
    <property type="match status" value="1"/>
</dbReference>
<evidence type="ECO:0000259" key="13">
    <source>
        <dbReference type="PROSITE" id="PS50972"/>
    </source>
</evidence>
<dbReference type="OrthoDB" id="9811744at2"/>
<keyword evidence="10 12" id="KW-0289">Folate biosynthesis</keyword>
<dbReference type="Pfam" id="PF00809">
    <property type="entry name" value="Pterin_bind"/>
    <property type="match status" value="1"/>
</dbReference>
<dbReference type="GO" id="GO:0046654">
    <property type="term" value="P:tetrahydrofolate biosynthetic process"/>
    <property type="evidence" value="ECO:0007669"/>
    <property type="project" value="UniProtKB-UniPathway"/>
</dbReference>
<protein>
    <recommendedName>
        <fullName evidence="6 12">Dihydropteroate synthase</fullName>
        <shortName evidence="12">DHPS</shortName>
        <ecNumber evidence="5 12">2.5.1.15</ecNumber>
    </recommendedName>
    <alternativeName>
        <fullName evidence="11 12">Dihydropteroate pyrophosphorylase</fullName>
    </alternativeName>
</protein>
<reference evidence="15" key="1">
    <citation type="submission" date="2018-05" db="EMBL/GenBank/DDBJ databases">
        <title>Zavarzinia sp. HR-AS.</title>
        <authorList>
            <person name="Lee Y."/>
            <person name="Jeon C.O."/>
        </authorList>
    </citation>
    <scope>NUCLEOTIDE SEQUENCE [LARGE SCALE GENOMIC DNA]</scope>
    <source>
        <strain evidence="15">DSM 1231</strain>
    </source>
</reference>
<keyword evidence="7 12" id="KW-0808">Transferase</keyword>
<dbReference type="InterPro" id="IPR006390">
    <property type="entry name" value="DHP_synth_dom"/>
</dbReference>
<keyword evidence="8 12" id="KW-0479">Metal-binding</keyword>
<accession>A0A317EAP5</accession>
<dbReference type="FunFam" id="3.20.20.20:FF:000006">
    <property type="entry name" value="Dihydropteroate synthase"/>
    <property type="match status" value="1"/>
</dbReference>
<dbReference type="PROSITE" id="PS50972">
    <property type="entry name" value="PTERIN_BINDING"/>
    <property type="match status" value="1"/>
</dbReference>
<evidence type="ECO:0000313" key="15">
    <source>
        <dbReference type="Proteomes" id="UP000246077"/>
    </source>
</evidence>
<dbReference type="AlphaFoldDB" id="A0A317EAP5"/>
<dbReference type="PANTHER" id="PTHR20941:SF1">
    <property type="entry name" value="FOLIC ACID SYNTHESIS PROTEIN FOL1"/>
    <property type="match status" value="1"/>
</dbReference>
<evidence type="ECO:0000256" key="1">
    <source>
        <dbReference type="ARBA" id="ARBA00000012"/>
    </source>
</evidence>